<protein>
    <submittedName>
        <fullName evidence="1">Uncharacterized protein</fullName>
    </submittedName>
</protein>
<proteinExistence type="predicted"/>
<reference evidence="1" key="1">
    <citation type="submission" date="2014-05" db="EMBL/GenBank/DDBJ databases">
        <authorList>
            <person name="Chronopoulou M."/>
        </authorList>
    </citation>
    <scope>NUCLEOTIDE SEQUENCE</scope>
    <source>
        <tissue evidence="1">Whole organism</tissue>
    </source>
</reference>
<sequence length="83" mass="10122">MAKIFIHKDVDFYFLQELGLREDWKEDTSKIIIHLKRYSILYCRTDGMKIQPRKTTNLHKGVKWTPFLGRRFQDRINKEIHSQ</sequence>
<dbReference type="EMBL" id="HACA01017669">
    <property type="protein sequence ID" value="CDW35030.1"/>
    <property type="molecule type" value="Transcribed_RNA"/>
</dbReference>
<dbReference type="AlphaFoldDB" id="A0A0K2UAD7"/>
<name>A0A0K2UAD7_LEPSM</name>
<accession>A0A0K2UAD7</accession>
<organism evidence="1">
    <name type="scientific">Lepeophtheirus salmonis</name>
    <name type="common">Salmon louse</name>
    <name type="synonym">Caligus salmonis</name>
    <dbReference type="NCBI Taxonomy" id="72036"/>
    <lineage>
        <taxon>Eukaryota</taxon>
        <taxon>Metazoa</taxon>
        <taxon>Ecdysozoa</taxon>
        <taxon>Arthropoda</taxon>
        <taxon>Crustacea</taxon>
        <taxon>Multicrustacea</taxon>
        <taxon>Hexanauplia</taxon>
        <taxon>Copepoda</taxon>
        <taxon>Siphonostomatoida</taxon>
        <taxon>Caligidae</taxon>
        <taxon>Lepeophtheirus</taxon>
    </lineage>
</organism>
<evidence type="ECO:0000313" key="1">
    <source>
        <dbReference type="EMBL" id="CDW35030.1"/>
    </source>
</evidence>